<evidence type="ECO:0000313" key="1">
    <source>
        <dbReference type="EMBL" id="GAJ05291.1"/>
    </source>
</evidence>
<comment type="caution">
    <text evidence="1">The sequence shown here is derived from an EMBL/GenBank/DDBJ whole genome shotgun (WGS) entry which is preliminary data.</text>
</comment>
<dbReference type="EMBL" id="BARW01026424">
    <property type="protein sequence ID" value="GAJ05291.1"/>
    <property type="molecule type" value="Genomic_DNA"/>
</dbReference>
<name>X1UZG2_9ZZZZ</name>
<organism evidence="1">
    <name type="scientific">marine sediment metagenome</name>
    <dbReference type="NCBI Taxonomy" id="412755"/>
    <lineage>
        <taxon>unclassified sequences</taxon>
        <taxon>metagenomes</taxon>
        <taxon>ecological metagenomes</taxon>
    </lineage>
</organism>
<gene>
    <name evidence="1" type="ORF">S12H4_43103</name>
</gene>
<proteinExistence type="predicted"/>
<protein>
    <submittedName>
        <fullName evidence="1">Uncharacterized protein</fullName>
    </submittedName>
</protein>
<sequence>MICSNGDGSLLAESIHANNRLELKFLDEQLPSGTAGCIRDAASSETDELLVVFPASMVCPPKINALISAHRDGRSDLTVMFNPGHGNGKILEEAAGIYICETGVLEHIPKEGYFDIKEGLIPEMLRAGKTVHTAVLPDNVGNFRDWRGYLYAIANYLENAPKLN</sequence>
<feature type="non-terminal residue" evidence="1">
    <location>
        <position position="164"/>
    </location>
</feature>
<accession>X1UZG2</accession>
<dbReference type="SUPFAM" id="SSF53448">
    <property type="entry name" value="Nucleotide-diphospho-sugar transferases"/>
    <property type="match status" value="1"/>
</dbReference>
<dbReference type="InterPro" id="IPR029044">
    <property type="entry name" value="Nucleotide-diphossugar_trans"/>
</dbReference>
<dbReference type="AlphaFoldDB" id="X1UZG2"/>
<reference evidence="1" key="1">
    <citation type="journal article" date="2014" name="Front. Microbiol.">
        <title>High frequency of phylogenetically diverse reductive dehalogenase-homologous genes in deep subseafloor sedimentary metagenomes.</title>
        <authorList>
            <person name="Kawai M."/>
            <person name="Futagami T."/>
            <person name="Toyoda A."/>
            <person name="Takaki Y."/>
            <person name="Nishi S."/>
            <person name="Hori S."/>
            <person name="Arai W."/>
            <person name="Tsubouchi T."/>
            <person name="Morono Y."/>
            <person name="Uchiyama I."/>
            <person name="Ito T."/>
            <person name="Fujiyama A."/>
            <person name="Inagaki F."/>
            <person name="Takami H."/>
        </authorList>
    </citation>
    <scope>NUCLEOTIDE SEQUENCE</scope>
    <source>
        <strain evidence="1">Expedition CK06-06</strain>
    </source>
</reference>
<dbReference type="Gene3D" id="3.90.550.10">
    <property type="entry name" value="Spore Coat Polysaccharide Biosynthesis Protein SpsA, Chain A"/>
    <property type="match status" value="1"/>
</dbReference>